<feature type="domain" description="AMP-binding enzyme C-terminal" evidence="2">
    <location>
        <begin position="475"/>
        <end position="552"/>
    </location>
</feature>
<dbReference type="InterPro" id="IPR042099">
    <property type="entry name" value="ANL_N_sf"/>
</dbReference>
<dbReference type="EC" id="6.2.1.-" evidence="3"/>
<feature type="domain" description="AMP-dependent synthetase/ligase" evidence="1">
    <location>
        <begin position="61"/>
        <end position="414"/>
    </location>
</feature>
<evidence type="ECO:0000313" key="3">
    <source>
        <dbReference type="EMBL" id="RDC60003.1"/>
    </source>
</evidence>
<keyword evidence="3" id="KW-0436">Ligase</keyword>
<keyword evidence="4" id="KW-1185">Reference proteome</keyword>
<name>A0A369Q524_9SPHN</name>
<dbReference type="SUPFAM" id="SSF56801">
    <property type="entry name" value="Acetyl-CoA synthetase-like"/>
    <property type="match status" value="1"/>
</dbReference>
<dbReference type="PANTHER" id="PTHR24096">
    <property type="entry name" value="LONG-CHAIN-FATTY-ACID--COA LIGASE"/>
    <property type="match status" value="1"/>
</dbReference>
<sequence>MRQVAPRFPNDLSAHLYPSRCTNSHMLTPNRFAIATDTGSLADKAAKVRFWQEDCAGMHIRTWAATTPDKPALIVAETGEAISFAELDARSNRVAQHARSEGLRRGDGLAAMMTNGSRYFDIYWGTQRSGLSFTPVPDRLTAAEAAYIIEDCGAKMLVLSSDLAHLADDLRMALPDVSLWLDGENESLPTGFRDYAAALAQQPGTSVNDESIGSVMLYSSGTTGRPKGIRPPPREGAIDTPDELVMLGKALFGFDDRTIYLSPAPLYHAAPLRWSATAQALGGTVVIMRKFDPAAALGHIETYRITHSQWVPTHFVRMLKLPEDERQKHDLSSHRMALHAAAPCPVEVKRAMIDWWGPIIHEYYAGSEGFGATQIGPQDWLDRPGSVGRPMSGIIHICGDDGTELAAGETGVVFWEKAELAEYHNDPEKTAQSRHPKGWATFGDIGYVDEDGFLFLTDRKSFMIISGGVNVYPQEIEDVLIMHPDVADAAVIGAPDADLGERVTAVVQPASGEGSNALRDDLAAFLRQHLSGAKIPRQIDFRPELPRLPTGKLQKRLLVEEYRAAADN</sequence>
<evidence type="ECO:0000259" key="2">
    <source>
        <dbReference type="Pfam" id="PF13193"/>
    </source>
</evidence>
<dbReference type="InterPro" id="IPR045851">
    <property type="entry name" value="AMP-bd_C_sf"/>
</dbReference>
<protein>
    <submittedName>
        <fullName evidence="3">Long-chain-fatty-acid--CoA ligase FadD13</fullName>
        <ecNumber evidence="3">6.2.1.-</ecNumber>
    </submittedName>
</protein>
<dbReference type="PANTHER" id="PTHR24096:SF323">
    <property type="entry name" value="BLR3536 PROTEIN"/>
    <property type="match status" value="1"/>
</dbReference>
<dbReference type="Gene3D" id="3.40.50.12780">
    <property type="entry name" value="N-terminal domain of ligase-like"/>
    <property type="match status" value="1"/>
</dbReference>
<dbReference type="Pfam" id="PF00501">
    <property type="entry name" value="AMP-binding"/>
    <property type="match status" value="1"/>
</dbReference>
<organism evidence="3 4">
    <name type="scientific">Alteripontixanthobacter maritimus</name>
    <dbReference type="NCBI Taxonomy" id="2161824"/>
    <lineage>
        <taxon>Bacteria</taxon>
        <taxon>Pseudomonadati</taxon>
        <taxon>Pseudomonadota</taxon>
        <taxon>Alphaproteobacteria</taxon>
        <taxon>Sphingomonadales</taxon>
        <taxon>Erythrobacteraceae</taxon>
        <taxon>Alteripontixanthobacter</taxon>
    </lineage>
</organism>
<gene>
    <name evidence="3" type="ORF">HME9302_01201</name>
</gene>
<dbReference type="EMBL" id="QBKA01000002">
    <property type="protein sequence ID" value="RDC60003.1"/>
    <property type="molecule type" value="Genomic_DNA"/>
</dbReference>
<comment type="caution">
    <text evidence="3">The sequence shown here is derived from an EMBL/GenBank/DDBJ whole genome shotgun (WGS) entry which is preliminary data.</text>
</comment>
<dbReference type="Proteomes" id="UP000253727">
    <property type="component" value="Unassembled WGS sequence"/>
</dbReference>
<reference evidence="3 4" key="1">
    <citation type="submission" date="2018-04" db="EMBL/GenBank/DDBJ databases">
        <title>Altererythrobacter sp. HME9302 genome sequencing and assembly.</title>
        <authorList>
            <person name="Kang H."/>
            <person name="Kim H."/>
            <person name="Joh K."/>
        </authorList>
    </citation>
    <scope>NUCLEOTIDE SEQUENCE [LARGE SCALE GENOMIC DNA]</scope>
    <source>
        <strain evidence="3 4">HME9302</strain>
    </source>
</reference>
<evidence type="ECO:0000259" key="1">
    <source>
        <dbReference type="Pfam" id="PF00501"/>
    </source>
</evidence>
<dbReference type="AlphaFoldDB" id="A0A369Q524"/>
<accession>A0A369Q524</accession>
<proteinExistence type="predicted"/>
<dbReference type="Gene3D" id="3.30.300.30">
    <property type="match status" value="1"/>
</dbReference>
<evidence type="ECO:0000313" key="4">
    <source>
        <dbReference type="Proteomes" id="UP000253727"/>
    </source>
</evidence>
<dbReference type="GO" id="GO:0016405">
    <property type="term" value="F:CoA-ligase activity"/>
    <property type="evidence" value="ECO:0007669"/>
    <property type="project" value="TreeGrafter"/>
</dbReference>
<dbReference type="Pfam" id="PF13193">
    <property type="entry name" value="AMP-binding_C"/>
    <property type="match status" value="1"/>
</dbReference>
<dbReference type="InterPro" id="IPR000873">
    <property type="entry name" value="AMP-dep_synth/lig_dom"/>
</dbReference>
<dbReference type="PROSITE" id="PS00455">
    <property type="entry name" value="AMP_BINDING"/>
    <property type="match status" value="1"/>
</dbReference>
<dbReference type="InterPro" id="IPR020845">
    <property type="entry name" value="AMP-binding_CS"/>
</dbReference>
<dbReference type="InterPro" id="IPR025110">
    <property type="entry name" value="AMP-bd_C"/>
</dbReference>